<evidence type="ECO:0000256" key="2">
    <source>
        <dbReference type="ARBA" id="ARBA00004167"/>
    </source>
</evidence>
<comment type="similarity">
    <text evidence="3 14">Belongs to the cytochrome P450 family.</text>
</comment>
<dbReference type="GO" id="GO:0004497">
    <property type="term" value="F:monooxygenase activity"/>
    <property type="evidence" value="ECO:0007669"/>
    <property type="project" value="UniProtKB-KW"/>
</dbReference>
<keyword evidence="8 13" id="KW-0408">Iron</keyword>
<keyword evidence="18" id="KW-1185">Reference proteome</keyword>
<keyword evidence="4 16" id="KW-0812">Transmembrane</keyword>
<dbReference type="InterPro" id="IPR036396">
    <property type="entry name" value="Cyt_P450_sf"/>
</dbReference>
<feature type="transmembrane region" description="Helical" evidence="16">
    <location>
        <begin position="38"/>
        <end position="55"/>
    </location>
</feature>
<dbReference type="PANTHER" id="PTHR24286:SF228">
    <property type="entry name" value="C-22 STEROL DESATURASE ERG5"/>
    <property type="match status" value="1"/>
</dbReference>
<dbReference type="EC" id="1.14.19.41" evidence="10"/>
<dbReference type="PROSITE" id="PS00086">
    <property type="entry name" value="CYTOCHROME_P450"/>
    <property type="match status" value="1"/>
</dbReference>
<evidence type="ECO:0000256" key="1">
    <source>
        <dbReference type="ARBA" id="ARBA00001971"/>
    </source>
</evidence>
<dbReference type="InterPro" id="IPR002401">
    <property type="entry name" value="Cyt_P450_E_grp-I"/>
</dbReference>
<evidence type="ECO:0000256" key="12">
    <source>
        <dbReference type="ARBA" id="ARBA00047463"/>
    </source>
</evidence>
<dbReference type="EMBL" id="JAIWQS010000006">
    <property type="protein sequence ID" value="KAJ8761269.1"/>
    <property type="molecule type" value="Genomic_DNA"/>
</dbReference>
<accession>A0AAV8T4G9</accession>
<dbReference type="GO" id="GO:0000249">
    <property type="term" value="F:C-22 sterol desaturase (NADPH) activity"/>
    <property type="evidence" value="ECO:0007669"/>
    <property type="project" value="UniProtKB-EC"/>
</dbReference>
<dbReference type="InterPro" id="IPR001128">
    <property type="entry name" value="Cyt_P450"/>
</dbReference>
<evidence type="ECO:0000256" key="8">
    <source>
        <dbReference type="ARBA" id="ARBA00023004"/>
    </source>
</evidence>
<evidence type="ECO:0000256" key="15">
    <source>
        <dbReference type="SAM" id="Coils"/>
    </source>
</evidence>
<dbReference type="SUPFAM" id="SSF48264">
    <property type="entry name" value="Cytochrome P450"/>
    <property type="match status" value="1"/>
</dbReference>
<comment type="catalytic activity">
    <reaction evidence="12">
        <text>5-dehydroepisterol + NADPH + O2 + H(+) = ergosta-5,7,22,24(28)-tetraen-3beta-ol + NADP(+) + 2 H2O</text>
        <dbReference type="Rhea" id="RHEA:33467"/>
        <dbReference type="ChEBI" id="CHEBI:15377"/>
        <dbReference type="ChEBI" id="CHEBI:15378"/>
        <dbReference type="ChEBI" id="CHEBI:15379"/>
        <dbReference type="ChEBI" id="CHEBI:18249"/>
        <dbReference type="ChEBI" id="CHEBI:52972"/>
        <dbReference type="ChEBI" id="CHEBI:57783"/>
        <dbReference type="ChEBI" id="CHEBI:58349"/>
        <dbReference type="EC" id="1.14.19.41"/>
    </reaction>
</comment>
<keyword evidence="16" id="KW-0472">Membrane</keyword>
<dbReference type="GO" id="GO:0020037">
    <property type="term" value="F:heme binding"/>
    <property type="evidence" value="ECO:0007669"/>
    <property type="project" value="InterPro"/>
</dbReference>
<dbReference type="PRINTS" id="PR00463">
    <property type="entry name" value="EP450I"/>
</dbReference>
<dbReference type="Pfam" id="PF00067">
    <property type="entry name" value="p450"/>
    <property type="match status" value="1"/>
</dbReference>
<keyword evidence="13 14" id="KW-0349">Heme</keyword>
<dbReference type="CDD" id="cd11082">
    <property type="entry name" value="CYP61_CYP710"/>
    <property type="match status" value="1"/>
</dbReference>
<evidence type="ECO:0000256" key="3">
    <source>
        <dbReference type="ARBA" id="ARBA00010617"/>
    </source>
</evidence>
<evidence type="ECO:0000313" key="18">
    <source>
        <dbReference type="Proteomes" id="UP001159364"/>
    </source>
</evidence>
<protein>
    <recommendedName>
        <fullName evidence="10">sterol 22-desaturase</fullName>
        <ecNumber evidence="10">1.14.19.41</ecNumber>
    </recommendedName>
    <alternativeName>
        <fullName evidence="11">C-22 sterol desaturase</fullName>
    </alternativeName>
</protein>
<evidence type="ECO:0000256" key="7">
    <source>
        <dbReference type="ARBA" id="ARBA00023002"/>
    </source>
</evidence>
<feature type="transmembrane region" description="Helical" evidence="16">
    <location>
        <begin position="6"/>
        <end position="26"/>
    </location>
</feature>
<dbReference type="GO" id="GO:0005506">
    <property type="term" value="F:iron ion binding"/>
    <property type="evidence" value="ECO:0007669"/>
    <property type="project" value="InterPro"/>
</dbReference>
<evidence type="ECO:0000256" key="6">
    <source>
        <dbReference type="ARBA" id="ARBA00022989"/>
    </source>
</evidence>
<evidence type="ECO:0000256" key="5">
    <source>
        <dbReference type="ARBA" id="ARBA00022723"/>
    </source>
</evidence>
<evidence type="ECO:0000256" key="9">
    <source>
        <dbReference type="ARBA" id="ARBA00023033"/>
    </source>
</evidence>
<evidence type="ECO:0000256" key="14">
    <source>
        <dbReference type="RuleBase" id="RU000461"/>
    </source>
</evidence>
<dbReference type="InterPro" id="IPR017972">
    <property type="entry name" value="Cyt_P450_CS"/>
</dbReference>
<dbReference type="Proteomes" id="UP001159364">
    <property type="component" value="Linkage Group LG06"/>
</dbReference>
<dbReference type="GO" id="GO:0016020">
    <property type="term" value="C:membrane"/>
    <property type="evidence" value="ECO:0007669"/>
    <property type="project" value="UniProtKB-SubCell"/>
</dbReference>
<name>A0AAV8T4G9_9ROSI</name>
<comment type="caution">
    <text evidence="17">The sequence shown here is derived from an EMBL/GenBank/DDBJ whole genome shotgun (WGS) entry which is preliminary data.</text>
</comment>
<feature type="binding site" description="axial binding residue" evidence="13">
    <location>
        <position position="444"/>
    </location>
    <ligand>
        <name>heme</name>
        <dbReference type="ChEBI" id="CHEBI:30413"/>
    </ligand>
    <ligandPart>
        <name>Fe</name>
        <dbReference type="ChEBI" id="CHEBI:18248"/>
    </ligandPart>
</feature>
<gene>
    <name evidence="17" type="ORF">K2173_001325</name>
</gene>
<evidence type="ECO:0000256" key="4">
    <source>
        <dbReference type="ARBA" id="ARBA00022692"/>
    </source>
</evidence>
<keyword evidence="7 14" id="KW-0560">Oxidoreductase</keyword>
<dbReference type="PANTHER" id="PTHR24286">
    <property type="entry name" value="CYTOCHROME P450 26"/>
    <property type="match status" value="1"/>
</dbReference>
<comment type="cofactor">
    <cofactor evidence="1 13">
        <name>heme</name>
        <dbReference type="ChEBI" id="CHEBI:30413"/>
    </cofactor>
</comment>
<reference evidence="17 18" key="1">
    <citation type="submission" date="2021-09" db="EMBL/GenBank/DDBJ databases">
        <title>Genomic insights and catalytic innovation underlie evolution of tropane alkaloids biosynthesis.</title>
        <authorList>
            <person name="Wang Y.-J."/>
            <person name="Tian T."/>
            <person name="Huang J.-P."/>
            <person name="Huang S.-X."/>
        </authorList>
    </citation>
    <scope>NUCLEOTIDE SEQUENCE [LARGE SCALE GENOMIC DNA]</scope>
    <source>
        <strain evidence="17">KIB-2018</strain>
        <tissue evidence="17">Leaf</tissue>
    </source>
</reference>
<sequence>MFTFLSFCAFSVTPIAISLILLVLFLEQASYLKKKRQAAGAVIVVPFLGNAISLIRNPAKFWKTHSLISAQTGFSVDYILGKFFVFLRSSDLSHVIFSNLRPDAFLLVVHVFGTKIFGEDNLMSLFGQDHKDVRRRMAPSFSPRALFTYTDIQQKIILRHLNKWERICSQKPDQPICLRFLVRDLNLETSQTVFVGPYLTKEYREEFNSDYNLLNNGLMKLPIDLPGFAFRNARLALGRLEKELAECTRKSKAKMENSHEPSCLVDFFMQEIIRETSEARSTGKPAPAHSTDAHIASFLFTFLFAAQDASSSSLLWAVALLDSHPTVLSRVREEVARIWSPESDTLISADQIREMKYTQAVAREVIRYRPPATLVPHIAMTDFQLTESYTIPKGAIVFPSVLDSCLEGFSEPDMFDPDRFSEERQEDQLFKKQFLAFGAGPHQCVGQRYALNYLVIFIAMFCTLFDFKRHRTDGDGCDELIYVPTICPKDGCTVFLSRSCSRFPNLSTE</sequence>
<comment type="subcellular location">
    <subcellularLocation>
        <location evidence="2">Membrane</location>
        <topology evidence="2">Single-pass membrane protein</topology>
    </subcellularLocation>
</comment>
<keyword evidence="5 13" id="KW-0479">Metal-binding</keyword>
<keyword evidence="9 14" id="KW-0503">Monooxygenase</keyword>
<organism evidence="17 18">
    <name type="scientific">Erythroxylum novogranatense</name>
    <dbReference type="NCBI Taxonomy" id="1862640"/>
    <lineage>
        <taxon>Eukaryota</taxon>
        <taxon>Viridiplantae</taxon>
        <taxon>Streptophyta</taxon>
        <taxon>Embryophyta</taxon>
        <taxon>Tracheophyta</taxon>
        <taxon>Spermatophyta</taxon>
        <taxon>Magnoliopsida</taxon>
        <taxon>eudicotyledons</taxon>
        <taxon>Gunneridae</taxon>
        <taxon>Pentapetalae</taxon>
        <taxon>rosids</taxon>
        <taxon>fabids</taxon>
        <taxon>Malpighiales</taxon>
        <taxon>Erythroxylaceae</taxon>
        <taxon>Erythroxylum</taxon>
    </lineage>
</organism>
<proteinExistence type="inferred from homology"/>
<dbReference type="PRINTS" id="PR00385">
    <property type="entry name" value="P450"/>
</dbReference>
<feature type="coiled-coil region" evidence="15">
    <location>
        <begin position="230"/>
        <end position="257"/>
    </location>
</feature>
<evidence type="ECO:0000256" key="13">
    <source>
        <dbReference type="PIRSR" id="PIRSR602401-1"/>
    </source>
</evidence>
<evidence type="ECO:0000256" key="11">
    <source>
        <dbReference type="ARBA" id="ARBA00041546"/>
    </source>
</evidence>
<keyword evidence="6 16" id="KW-1133">Transmembrane helix</keyword>
<evidence type="ECO:0000256" key="16">
    <source>
        <dbReference type="SAM" id="Phobius"/>
    </source>
</evidence>
<dbReference type="Gene3D" id="1.10.630.10">
    <property type="entry name" value="Cytochrome P450"/>
    <property type="match status" value="1"/>
</dbReference>
<dbReference type="GO" id="GO:0016125">
    <property type="term" value="P:sterol metabolic process"/>
    <property type="evidence" value="ECO:0007669"/>
    <property type="project" value="TreeGrafter"/>
</dbReference>
<keyword evidence="15" id="KW-0175">Coiled coil</keyword>
<evidence type="ECO:0000256" key="10">
    <source>
        <dbReference type="ARBA" id="ARBA00039038"/>
    </source>
</evidence>
<dbReference type="AlphaFoldDB" id="A0AAV8T4G9"/>
<dbReference type="FunFam" id="1.10.630.10:FF:000021">
    <property type="entry name" value="Cytochrome P450 61"/>
    <property type="match status" value="1"/>
</dbReference>
<evidence type="ECO:0000313" key="17">
    <source>
        <dbReference type="EMBL" id="KAJ8761269.1"/>
    </source>
</evidence>